<evidence type="ECO:0000313" key="6">
    <source>
        <dbReference type="EMBL" id="KIO26970.1"/>
    </source>
</evidence>
<reference evidence="6 7" key="1">
    <citation type="submission" date="2014-04" db="EMBL/GenBank/DDBJ databases">
        <authorList>
            <consortium name="DOE Joint Genome Institute"/>
            <person name="Kuo A."/>
            <person name="Girlanda M."/>
            <person name="Perotto S."/>
            <person name="Kohler A."/>
            <person name="Nagy L.G."/>
            <person name="Floudas D."/>
            <person name="Copeland A."/>
            <person name="Barry K.W."/>
            <person name="Cichocki N."/>
            <person name="Veneault-Fourrey C."/>
            <person name="LaButti K."/>
            <person name="Lindquist E.A."/>
            <person name="Lipzen A."/>
            <person name="Lundell T."/>
            <person name="Morin E."/>
            <person name="Murat C."/>
            <person name="Sun H."/>
            <person name="Tunlid A."/>
            <person name="Henrissat B."/>
            <person name="Grigoriev I.V."/>
            <person name="Hibbett D.S."/>
            <person name="Martin F."/>
            <person name="Nordberg H.P."/>
            <person name="Cantor M.N."/>
            <person name="Hua S.X."/>
        </authorList>
    </citation>
    <scope>NUCLEOTIDE SEQUENCE [LARGE SCALE GENOMIC DNA]</scope>
    <source>
        <strain evidence="6 7">MUT 4182</strain>
    </source>
</reference>
<evidence type="ECO:0000256" key="2">
    <source>
        <dbReference type="ARBA" id="ARBA00022980"/>
    </source>
</evidence>
<evidence type="ECO:0000256" key="1">
    <source>
        <dbReference type="ARBA" id="ARBA00010254"/>
    </source>
</evidence>
<name>A0A0C3Q9Z9_9AGAM</name>
<feature type="compositionally biased region" description="Low complexity" evidence="4">
    <location>
        <begin position="248"/>
        <end position="266"/>
    </location>
</feature>
<dbReference type="Gene3D" id="2.40.50.140">
    <property type="entry name" value="Nucleic acid-binding proteins"/>
    <property type="match status" value="1"/>
</dbReference>
<dbReference type="InterPro" id="IPR012340">
    <property type="entry name" value="NA-bd_OB-fold"/>
</dbReference>
<keyword evidence="2" id="KW-0689">Ribosomal protein</keyword>
<evidence type="ECO:0000256" key="3">
    <source>
        <dbReference type="ARBA" id="ARBA00023274"/>
    </source>
</evidence>
<dbReference type="PANTHER" id="PTHR28243:SF1">
    <property type="entry name" value="PYRIDOXAMINE 5'-PHOSPHATE OXIDASE ALR4036 FAMILY FMN-BINDING DOMAIN-CONTAINING PROTEIN"/>
    <property type="match status" value="1"/>
</dbReference>
<proteinExistence type="inferred from homology"/>
<sequence length="439" mass="48691">MAAPRWFSALSDALKNSPKSAIYTLATVDASASPPIPRVRSIVHREFISPTADSPLLVSTTDIRTPKIDQLVSIQPQPLPPGIARNAEIVWWFPGDDLNEQYRFSGTVHILPKAGHKLFKLFPRERLAPEKDENGEPFDWESERIRVFNDKMGDVLRASFARPTPGSPLERYEDAEQWPVKLPKTTDVDDNDEKTKEHIKFALENFSLMVLEPITVERIELGVVPNRRTQWERSGKEWKERIVNVQRTSSASSSSSAESNSSDSSTSTGTCFFNLAAGEPVTGEEAAAADMVVGWLAECCRVVVEKIGMARWESSKLLLGSQGELGPYGESSKKRTNGWARYNVTSVGKMSQTATVTVTRLTQHARTRKVITRSKKYLAHDPKDQLSMGDKIVIRNCPPVSKRKRFVFESFVQPGTVSASSSSAPPTTTTRQATPQASS</sequence>
<dbReference type="STRING" id="1051891.A0A0C3Q9Z9"/>
<dbReference type="EMBL" id="KN823016">
    <property type="protein sequence ID" value="KIO26970.1"/>
    <property type="molecule type" value="Genomic_DNA"/>
</dbReference>
<dbReference type="Pfam" id="PF00366">
    <property type="entry name" value="Ribosomal_S17"/>
    <property type="match status" value="1"/>
</dbReference>
<dbReference type="HOGENOM" id="CLU_624374_0_0_1"/>
<dbReference type="SUPFAM" id="SSF50249">
    <property type="entry name" value="Nucleic acid-binding proteins"/>
    <property type="match status" value="1"/>
</dbReference>
<dbReference type="GO" id="GO:0003735">
    <property type="term" value="F:structural constituent of ribosome"/>
    <property type="evidence" value="ECO:0007669"/>
    <property type="project" value="InterPro"/>
</dbReference>
<dbReference type="AlphaFoldDB" id="A0A0C3Q9Z9"/>
<dbReference type="Gene3D" id="2.30.110.10">
    <property type="entry name" value="Electron Transport, Fmn-binding Protein, Chain A"/>
    <property type="match status" value="1"/>
</dbReference>
<dbReference type="InterPro" id="IPR024624">
    <property type="entry name" value="Pyridox_Oxase_Alr4036_FMN-bd"/>
</dbReference>
<accession>A0A0C3Q9Z9</accession>
<feature type="region of interest" description="Disordered" evidence="4">
    <location>
        <begin position="415"/>
        <end position="439"/>
    </location>
</feature>
<reference evidence="7" key="2">
    <citation type="submission" date="2015-01" db="EMBL/GenBank/DDBJ databases">
        <title>Evolutionary Origins and Diversification of the Mycorrhizal Mutualists.</title>
        <authorList>
            <consortium name="DOE Joint Genome Institute"/>
            <consortium name="Mycorrhizal Genomics Consortium"/>
            <person name="Kohler A."/>
            <person name="Kuo A."/>
            <person name="Nagy L.G."/>
            <person name="Floudas D."/>
            <person name="Copeland A."/>
            <person name="Barry K.W."/>
            <person name="Cichocki N."/>
            <person name="Veneault-Fourrey C."/>
            <person name="LaButti K."/>
            <person name="Lindquist E.A."/>
            <person name="Lipzen A."/>
            <person name="Lundell T."/>
            <person name="Morin E."/>
            <person name="Murat C."/>
            <person name="Riley R."/>
            <person name="Ohm R."/>
            <person name="Sun H."/>
            <person name="Tunlid A."/>
            <person name="Henrissat B."/>
            <person name="Grigoriev I.V."/>
            <person name="Hibbett D.S."/>
            <person name="Martin F."/>
        </authorList>
    </citation>
    <scope>NUCLEOTIDE SEQUENCE [LARGE SCALE GENOMIC DNA]</scope>
    <source>
        <strain evidence="7">MUT 4182</strain>
    </source>
</reference>
<organism evidence="6 7">
    <name type="scientific">Tulasnella calospora MUT 4182</name>
    <dbReference type="NCBI Taxonomy" id="1051891"/>
    <lineage>
        <taxon>Eukaryota</taxon>
        <taxon>Fungi</taxon>
        <taxon>Dikarya</taxon>
        <taxon>Basidiomycota</taxon>
        <taxon>Agaricomycotina</taxon>
        <taxon>Agaricomycetes</taxon>
        <taxon>Cantharellales</taxon>
        <taxon>Tulasnellaceae</taxon>
        <taxon>Tulasnella</taxon>
    </lineage>
</organism>
<dbReference type="GO" id="GO:0006412">
    <property type="term" value="P:translation"/>
    <property type="evidence" value="ECO:0007669"/>
    <property type="project" value="InterPro"/>
</dbReference>
<keyword evidence="3" id="KW-0687">Ribonucleoprotein</keyword>
<dbReference type="InterPro" id="IPR000266">
    <property type="entry name" value="Ribosomal_uS17"/>
</dbReference>
<dbReference type="OrthoDB" id="434253at2759"/>
<gene>
    <name evidence="6" type="ORF">M407DRAFT_7548</name>
</gene>
<dbReference type="Proteomes" id="UP000054248">
    <property type="component" value="Unassembled WGS sequence"/>
</dbReference>
<keyword evidence="7" id="KW-1185">Reference proteome</keyword>
<dbReference type="CDD" id="cd00364">
    <property type="entry name" value="Ribosomal_uS17"/>
    <property type="match status" value="1"/>
</dbReference>
<dbReference type="SUPFAM" id="SSF50475">
    <property type="entry name" value="FMN-binding split barrel"/>
    <property type="match status" value="1"/>
</dbReference>
<evidence type="ECO:0000259" key="5">
    <source>
        <dbReference type="Pfam" id="PF12766"/>
    </source>
</evidence>
<evidence type="ECO:0000313" key="7">
    <source>
        <dbReference type="Proteomes" id="UP000054248"/>
    </source>
</evidence>
<comment type="similarity">
    <text evidence="1">Belongs to the universal ribosomal protein uS17 family.</text>
</comment>
<dbReference type="PANTHER" id="PTHR28243">
    <property type="entry name" value="AGL049CP"/>
    <property type="match status" value="1"/>
</dbReference>
<dbReference type="InterPro" id="IPR012349">
    <property type="entry name" value="Split_barrel_FMN-bd"/>
</dbReference>
<feature type="domain" description="Pyridoxamine 5'-phosphate oxidase Alr4036 family FMN-binding" evidence="5">
    <location>
        <begin position="4"/>
        <end position="111"/>
    </location>
</feature>
<feature type="region of interest" description="Disordered" evidence="4">
    <location>
        <begin position="245"/>
        <end position="266"/>
    </location>
</feature>
<dbReference type="GO" id="GO:1990904">
    <property type="term" value="C:ribonucleoprotein complex"/>
    <property type="evidence" value="ECO:0007669"/>
    <property type="project" value="UniProtKB-KW"/>
</dbReference>
<evidence type="ECO:0000256" key="4">
    <source>
        <dbReference type="SAM" id="MobiDB-lite"/>
    </source>
</evidence>
<dbReference type="GO" id="GO:0010181">
    <property type="term" value="F:FMN binding"/>
    <property type="evidence" value="ECO:0007669"/>
    <property type="project" value="InterPro"/>
</dbReference>
<protein>
    <recommendedName>
        <fullName evidence="5">Pyridoxamine 5'-phosphate oxidase Alr4036 family FMN-binding domain-containing protein</fullName>
    </recommendedName>
</protein>
<dbReference type="Pfam" id="PF12766">
    <property type="entry name" value="Pyridox_oxase_2"/>
    <property type="match status" value="1"/>
</dbReference>
<dbReference type="GO" id="GO:0005840">
    <property type="term" value="C:ribosome"/>
    <property type="evidence" value="ECO:0007669"/>
    <property type="project" value="UniProtKB-KW"/>
</dbReference>